<dbReference type="HOGENOM" id="CLU_154563_0_0_9"/>
<feature type="signal peptide" evidence="1">
    <location>
        <begin position="1"/>
        <end position="16"/>
    </location>
</feature>
<dbReference type="AlphaFoldDB" id="A0A089LRI6"/>
<dbReference type="Proteomes" id="UP000029507">
    <property type="component" value="Chromosome"/>
</dbReference>
<dbReference type="KEGG" id="pste:PSTEL_14860"/>
<dbReference type="InterPro" id="IPR025237">
    <property type="entry name" value="DUF4183"/>
</dbReference>
<accession>A0A089LRI6</accession>
<keyword evidence="4" id="KW-1185">Reference proteome</keyword>
<protein>
    <recommendedName>
        <fullName evidence="2">DUF4183 domain-containing protein</fullName>
    </recommendedName>
</protein>
<evidence type="ECO:0000259" key="2">
    <source>
        <dbReference type="Pfam" id="PF13799"/>
    </source>
</evidence>
<dbReference type="Pfam" id="PF13799">
    <property type="entry name" value="DUF4183"/>
    <property type="match status" value="1"/>
</dbReference>
<keyword evidence="1" id="KW-0732">Signal</keyword>
<gene>
    <name evidence="3" type="ORF">PSTEL_14860</name>
</gene>
<feature type="chain" id="PRO_5038542702" description="DUF4183 domain-containing protein" evidence="1">
    <location>
        <begin position="17"/>
        <end position="139"/>
    </location>
</feature>
<evidence type="ECO:0000256" key="1">
    <source>
        <dbReference type="SAM" id="SignalP"/>
    </source>
</evidence>
<feature type="domain" description="DUF4183" evidence="2">
    <location>
        <begin position="47"/>
        <end position="110"/>
    </location>
</feature>
<evidence type="ECO:0000313" key="4">
    <source>
        <dbReference type="Proteomes" id="UP000029507"/>
    </source>
</evidence>
<proteinExistence type="predicted"/>
<reference evidence="3 4" key="1">
    <citation type="submission" date="2014-08" db="EMBL/GenBank/DDBJ databases">
        <title>Comparative genomics of the Paenibacillus odorifer group.</title>
        <authorList>
            <person name="den Bakker H.C."/>
            <person name="Tsai Y.-C."/>
            <person name="Martin N."/>
            <person name="Korlach J."/>
            <person name="Wiedmann M."/>
        </authorList>
    </citation>
    <scope>NUCLEOTIDE SEQUENCE [LARGE SCALE GENOMIC DNA]</scope>
    <source>
        <strain evidence="3 4">DSM 14472</strain>
    </source>
</reference>
<dbReference type="STRING" id="169760.PSTEL_14860"/>
<dbReference type="EMBL" id="CP009286">
    <property type="protein sequence ID" value="AIQ64166.1"/>
    <property type="molecule type" value="Genomic_DNA"/>
</dbReference>
<dbReference type="OrthoDB" id="2623159at2"/>
<organism evidence="3 4">
    <name type="scientific">Paenibacillus stellifer</name>
    <dbReference type="NCBI Taxonomy" id="169760"/>
    <lineage>
        <taxon>Bacteria</taxon>
        <taxon>Bacillati</taxon>
        <taxon>Bacillota</taxon>
        <taxon>Bacilli</taxon>
        <taxon>Bacillales</taxon>
        <taxon>Paenibacillaceae</taxon>
        <taxon>Paenibacillus</taxon>
    </lineage>
</organism>
<evidence type="ECO:0000313" key="3">
    <source>
        <dbReference type="EMBL" id="AIQ64166.1"/>
    </source>
</evidence>
<dbReference type="RefSeq" id="WP_038696229.1">
    <property type="nucleotide sequence ID" value="NZ_CP009286.1"/>
</dbReference>
<name>A0A089LRI6_9BACL</name>
<sequence>MAASLIKLFVSATASAPVATGGAATTTITPAVTRYNAAITADMITASNTTIPADSFLDDTGAAISAFPSVPSTAYIHVYVNGVIQEAGLSSLSTTQLVLSTTSAPAGAPVNVVITDLTNVSSPITTEPTISAPTITIQL</sequence>